<dbReference type="AlphaFoldDB" id="A0AAV6T3Y2"/>
<feature type="region of interest" description="Disordered" evidence="1">
    <location>
        <begin position="1"/>
        <end position="93"/>
    </location>
</feature>
<organism evidence="2 3">
    <name type="scientific">Solea senegalensis</name>
    <name type="common">Senegalese sole</name>
    <dbReference type="NCBI Taxonomy" id="28829"/>
    <lineage>
        <taxon>Eukaryota</taxon>
        <taxon>Metazoa</taxon>
        <taxon>Chordata</taxon>
        <taxon>Craniata</taxon>
        <taxon>Vertebrata</taxon>
        <taxon>Euteleostomi</taxon>
        <taxon>Actinopterygii</taxon>
        <taxon>Neopterygii</taxon>
        <taxon>Teleostei</taxon>
        <taxon>Neoteleostei</taxon>
        <taxon>Acanthomorphata</taxon>
        <taxon>Carangaria</taxon>
        <taxon>Pleuronectiformes</taxon>
        <taxon>Pleuronectoidei</taxon>
        <taxon>Soleidae</taxon>
        <taxon>Solea</taxon>
    </lineage>
</organism>
<dbReference type="Proteomes" id="UP000693946">
    <property type="component" value="Linkage Group LG1"/>
</dbReference>
<comment type="caution">
    <text evidence="2">The sequence shown here is derived from an EMBL/GenBank/DDBJ whole genome shotgun (WGS) entry which is preliminary data.</text>
</comment>
<sequence>MPQTVQQPVPQTPQQTPRPAPRRSAQLAQEQTEGDPVTRDAHLGPKRKATEQNVYYAPHRQTEEGTSLSPHPHQVSPRLKKQLITPICRKHSN</sequence>
<reference evidence="2 3" key="1">
    <citation type="journal article" date="2021" name="Sci. Rep.">
        <title>Chromosome anchoring in Senegalese sole (Solea senegalensis) reveals sex-associated markers and genome rearrangements in flatfish.</title>
        <authorList>
            <person name="Guerrero-Cozar I."/>
            <person name="Gomez-Garrido J."/>
            <person name="Berbel C."/>
            <person name="Martinez-Blanch J.F."/>
            <person name="Alioto T."/>
            <person name="Claros M.G."/>
            <person name="Gagnaire P.A."/>
            <person name="Manchado M."/>
        </authorList>
    </citation>
    <scope>NUCLEOTIDE SEQUENCE [LARGE SCALE GENOMIC DNA]</scope>
    <source>
        <strain evidence="2">Sse05_10M</strain>
    </source>
</reference>
<keyword evidence="3" id="KW-1185">Reference proteome</keyword>
<evidence type="ECO:0000256" key="1">
    <source>
        <dbReference type="SAM" id="MobiDB-lite"/>
    </source>
</evidence>
<name>A0AAV6T3Y2_SOLSE</name>
<feature type="compositionally biased region" description="Low complexity" evidence="1">
    <location>
        <begin position="1"/>
        <end position="26"/>
    </location>
</feature>
<protein>
    <submittedName>
        <fullName evidence="2">Uncharacterized protein</fullName>
    </submittedName>
</protein>
<dbReference type="EMBL" id="JAGKHQ010000001">
    <property type="protein sequence ID" value="KAG7524099.1"/>
    <property type="molecule type" value="Genomic_DNA"/>
</dbReference>
<evidence type="ECO:0000313" key="2">
    <source>
        <dbReference type="EMBL" id="KAG7524099.1"/>
    </source>
</evidence>
<proteinExistence type="predicted"/>
<accession>A0AAV6T3Y2</accession>
<gene>
    <name evidence="2" type="ORF">JOB18_007077</name>
</gene>
<evidence type="ECO:0000313" key="3">
    <source>
        <dbReference type="Proteomes" id="UP000693946"/>
    </source>
</evidence>